<dbReference type="GO" id="GO:0003678">
    <property type="term" value="F:DNA helicase activity"/>
    <property type="evidence" value="ECO:0007669"/>
    <property type="project" value="InterPro"/>
</dbReference>
<dbReference type="GO" id="GO:0006260">
    <property type="term" value="P:DNA replication"/>
    <property type="evidence" value="ECO:0007669"/>
    <property type="project" value="UniProtKB-KW"/>
</dbReference>
<geneLocation type="plasmid" evidence="4">
    <name>pSCL</name>
</geneLocation>
<reference evidence="4" key="1">
    <citation type="journal article" date="1993" name="J. Bacteriol.">
        <title>Complete nucleotide sequence of a linear plasmid from Streptomyces clavuligerus and characterization of its RNA transcripts.</title>
        <authorList>
            <person name="Wu X."/>
            <person name="Roy K.L."/>
        </authorList>
    </citation>
    <scope>NUCLEOTIDE SEQUENCE [LARGE SCALE GENOMIC DNA]</scope>
    <source>
        <strain evidence="4">NRRL 3585</strain>
        <plasmid evidence="4">pSCL</plasmid>
    </source>
</reference>
<dbReference type="EMBL" id="X54107">
    <property type="protein sequence ID" value="CAA38041.1"/>
    <property type="molecule type" value="Genomic_DNA"/>
</dbReference>
<evidence type="ECO:0000256" key="2">
    <source>
        <dbReference type="ARBA" id="ARBA00023125"/>
    </source>
</evidence>
<evidence type="ECO:0000259" key="3">
    <source>
        <dbReference type="Pfam" id="PF00772"/>
    </source>
</evidence>
<dbReference type="InterPro" id="IPR027417">
    <property type="entry name" value="P-loop_NTPase"/>
</dbReference>
<dbReference type="GO" id="GO:0005524">
    <property type="term" value="F:ATP binding"/>
    <property type="evidence" value="ECO:0007669"/>
    <property type="project" value="InterPro"/>
</dbReference>
<keyword evidence="1" id="KW-0235">DNA replication</keyword>
<dbReference type="GO" id="GO:0005829">
    <property type="term" value="C:cytosol"/>
    <property type="evidence" value="ECO:0007669"/>
    <property type="project" value="TreeGrafter"/>
</dbReference>
<dbReference type="Pfam" id="PF00772">
    <property type="entry name" value="DnaB"/>
    <property type="match status" value="1"/>
</dbReference>
<dbReference type="SUPFAM" id="SSF52540">
    <property type="entry name" value="P-loop containing nucleoside triphosphate hydrolases"/>
    <property type="match status" value="1"/>
</dbReference>
<evidence type="ECO:0000313" key="4">
    <source>
        <dbReference type="EMBL" id="CAA38041.1"/>
    </source>
</evidence>
<sequence length="451" mass="49280">MSMESEELRAAEVREAEDAVLGTLLRPEARDLVPDLVSALAPTDFREPRYGELWDLLASLWARGTPCDPVTVSAVLRKRGDLERIGGAVWLHALHDAVPTTAHALRYAEIVAEESRWRALLAAGVRTVTAAQRREGTAAEAAETAVGAVREVRDRGLAAADAPPADLIDFLDQADDEPEWVIPGVLARWDRLMITAGEGGGKSLLLRQILVRAAAGLHPWRRARIEPVRVLLVDAENAASQVRPWLRRMAAAAAGEGAEVARGRMHIEVRPEGLDLTTAADRAWLARTVERVRPDLMSIGPLYKLTTSGASDEEAARPLMSALEMVRQASDGAAMLLEAHSPHAAPGVRRRDLRPIGSSLWLRWPEFGFGLSPATGMGAEELRLMDWLPWRGPRSEREWPAQFCEGGTWPWTAVQYAGNVPIPAGTLTEEQAVAAGLIPEQPEFWDDQQIG</sequence>
<dbReference type="PANTHER" id="PTHR30153">
    <property type="entry name" value="REPLICATIVE DNA HELICASE DNAB"/>
    <property type="match status" value="1"/>
</dbReference>
<dbReference type="PANTHER" id="PTHR30153:SF2">
    <property type="entry name" value="REPLICATIVE DNA HELICASE"/>
    <property type="match status" value="1"/>
</dbReference>
<protein>
    <recommendedName>
        <fullName evidence="3">DNA helicase DnaB-like N-terminal domain-containing protein</fullName>
    </recommendedName>
</protein>
<dbReference type="InterPro" id="IPR007693">
    <property type="entry name" value="DNA_helicase_DnaB-like_N"/>
</dbReference>
<dbReference type="InterPro" id="IPR016136">
    <property type="entry name" value="DNA_helicase_N/primase_C"/>
</dbReference>
<accession>Q05074</accession>
<dbReference type="Pfam" id="PF13481">
    <property type="entry name" value="AAA_25"/>
    <property type="match status" value="1"/>
</dbReference>
<name>Q05074_STRCL</name>
<dbReference type="PATRIC" id="fig|443255.6.peg.5"/>
<dbReference type="AlphaFoldDB" id="Q05074"/>
<dbReference type="InterPro" id="IPR036185">
    <property type="entry name" value="DNA_heli_DnaB-like_N_sf"/>
</dbReference>
<evidence type="ECO:0000256" key="1">
    <source>
        <dbReference type="ARBA" id="ARBA00022705"/>
    </source>
</evidence>
<keyword evidence="2" id="KW-0238">DNA-binding</keyword>
<dbReference type="Gene3D" id="3.40.50.300">
    <property type="entry name" value="P-loop containing nucleotide triphosphate hydrolases"/>
    <property type="match status" value="1"/>
</dbReference>
<dbReference type="SUPFAM" id="SSF48024">
    <property type="entry name" value="N-terminal domain of DnaB helicase"/>
    <property type="match status" value="1"/>
</dbReference>
<dbReference type="Gene3D" id="1.10.860.10">
    <property type="entry name" value="DNAb Helicase, Chain A"/>
    <property type="match status" value="1"/>
</dbReference>
<feature type="domain" description="DNA helicase DnaB-like N-terminal" evidence="3">
    <location>
        <begin position="14"/>
        <end position="113"/>
    </location>
</feature>
<organism evidence="4">
    <name type="scientific">Streptomyces clavuligerus</name>
    <dbReference type="NCBI Taxonomy" id="1901"/>
    <lineage>
        <taxon>Bacteria</taxon>
        <taxon>Bacillati</taxon>
        <taxon>Actinomycetota</taxon>
        <taxon>Actinomycetes</taxon>
        <taxon>Kitasatosporales</taxon>
        <taxon>Streptomycetaceae</taxon>
        <taxon>Streptomyces</taxon>
    </lineage>
</organism>
<dbReference type="PIR" id="S30401">
    <property type="entry name" value="S30401"/>
</dbReference>
<keyword evidence="4" id="KW-0614">Plasmid</keyword>
<dbReference type="GO" id="GO:0003677">
    <property type="term" value="F:DNA binding"/>
    <property type="evidence" value="ECO:0007669"/>
    <property type="project" value="UniProtKB-KW"/>
</dbReference>
<proteinExistence type="predicted"/>